<dbReference type="Proteomes" id="UP000248806">
    <property type="component" value="Unassembled WGS sequence"/>
</dbReference>
<name>A0A326UI26_THEHA</name>
<evidence type="ECO:0000313" key="5">
    <source>
        <dbReference type="EMBL" id="PZW31898.1"/>
    </source>
</evidence>
<dbReference type="OrthoDB" id="9808669at2"/>
<dbReference type="Pfam" id="PF02801">
    <property type="entry name" value="Ketoacyl-synt_C"/>
    <property type="match status" value="1"/>
</dbReference>
<dbReference type="SUPFAM" id="SSF53901">
    <property type="entry name" value="Thiolase-like"/>
    <property type="match status" value="2"/>
</dbReference>
<evidence type="ECO:0000313" key="6">
    <source>
        <dbReference type="Proteomes" id="UP000248806"/>
    </source>
</evidence>
<gene>
    <name evidence="5" type="ORF">EI42_01923</name>
</gene>
<dbReference type="InterPro" id="IPR014030">
    <property type="entry name" value="Ketoacyl_synth_N"/>
</dbReference>
<evidence type="ECO:0000259" key="4">
    <source>
        <dbReference type="PROSITE" id="PS52004"/>
    </source>
</evidence>
<evidence type="ECO:0000256" key="3">
    <source>
        <dbReference type="RuleBase" id="RU003694"/>
    </source>
</evidence>
<dbReference type="RefSeq" id="WP_111321236.1">
    <property type="nucleotide sequence ID" value="NZ_BIFX01000001.1"/>
</dbReference>
<dbReference type="EMBL" id="QKUF01000005">
    <property type="protein sequence ID" value="PZW31898.1"/>
    <property type="molecule type" value="Genomic_DNA"/>
</dbReference>
<dbReference type="GO" id="GO:0005829">
    <property type="term" value="C:cytosol"/>
    <property type="evidence" value="ECO:0007669"/>
    <property type="project" value="TreeGrafter"/>
</dbReference>
<dbReference type="AlphaFoldDB" id="A0A326UI26"/>
<comment type="caution">
    <text evidence="5">The sequence shown here is derived from an EMBL/GenBank/DDBJ whole genome shotgun (WGS) entry which is preliminary data.</text>
</comment>
<proteinExistence type="inferred from homology"/>
<keyword evidence="2 3" id="KW-0808">Transferase</keyword>
<dbReference type="InterPro" id="IPR000794">
    <property type="entry name" value="Beta-ketoacyl_synthase"/>
</dbReference>
<dbReference type="InterPro" id="IPR016039">
    <property type="entry name" value="Thiolase-like"/>
</dbReference>
<accession>A0A326UI26</accession>
<reference evidence="5 6" key="1">
    <citation type="submission" date="2018-06" db="EMBL/GenBank/DDBJ databases">
        <title>Genomic Encyclopedia of Archaeal and Bacterial Type Strains, Phase II (KMG-II): from individual species to whole genera.</title>
        <authorList>
            <person name="Goeker M."/>
        </authorList>
    </citation>
    <scope>NUCLEOTIDE SEQUENCE [LARGE SCALE GENOMIC DNA]</scope>
    <source>
        <strain evidence="5 6">ATCC BAA-1881</strain>
    </source>
</reference>
<dbReference type="PANTHER" id="PTHR11712:SF336">
    <property type="entry name" value="3-OXOACYL-[ACYL-CARRIER-PROTEIN] SYNTHASE, MITOCHONDRIAL"/>
    <property type="match status" value="1"/>
</dbReference>
<dbReference type="PANTHER" id="PTHR11712">
    <property type="entry name" value="POLYKETIDE SYNTHASE-RELATED"/>
    <property type="match status" value="1"/>
</dbReference>
<dbReference type="NCBIfam" id="NF005589">
    <property type="entry name" value="PRK07314.1"/>
    <property type="match status" value="1"/>
</dbReference>
<dbReference type="GO" id="GO:0006633">
    <property type="term" value="P:fatty acid biosynthetic process"/>
    <property type="evidence" value="ECO:0007669"/>
    <property type="project" value="TreeGrafter"/>
</dbReference>
<comment type="similarity">
    <text evidence="1 3">Belongs to the thiolase-like superfamily. Beta-ketoacyl-ACP synthases family.</text>
</comment>
<dbReference type="PROSITE" id="PS52004">
    <property type="entry name" value="KS3_2"/>
    <property type="match status" value="1"/>
</dbReference>
<dbReference type="FunFam" id="3.40.47.10:FF:000018">
    <property type="entry name" value="3-oxoacyl-[acyl-carrier-protein] synthase 2"/>
    <property type="match status" value="1"/>
</dbReference>
<dbReference type="InterPro" id="IPR014031">
    <property type="entry name" value="Ketoacyl_synth_C"/>
</dbReference>
<dbReference type="Pfam" id="PF00109">
    <property type="entry name" value="ketoacyl-synt"/>
    <property type="match status" value="1"/>
</dbReference>
<evidence type="ECO:0000256" key="1">
    <source>
        <dbReference type="ARBA" id="ARBA00008467"/>
    </source>
</evidence>
<feature type="domain" description="Ketosynthase family 3 (KS3)" evidence="4">
    <location>
        <begin position="2"/>
        <end position="414"/>
    </location>
</feature>
<dbReference type="GO" id="GO:0004315">
    <property type="term" value="F:3-oxoacyl-[acyl-carrier-protein] synthase activity"/>
    <property type="evidence" value="ECO:0007669"/>
    <property type="project" value="TreeGrafter"/>
</dbReference>
<dbReference type="Gene3D" id="3.40.47.10">
    <property type="match status" value="1"/>
</dbReference>
<dbReference type="SMART" id="SM00825">
    <property type="entry name" value="PKS_KS"/>
    <property type="match status" value="1"/>
</dbReference>
<evidence type="ECO:0000256" key="2">
    <source>
        <dbReference type="ARBA" id="ARBA00022679"/>
    </source>
</evidence>
<sequence length="422" mass="44577">MQRRVVITGLGVVAPSGIGKKEFAEALWQGRSAVSRISCFDPSGHASQIAAECRDFVPERFGITPQMLDQDDRVVHLALVAAREAMQDANFTTLDPSRLGVSIATAVAGTKRMAEHFAVLTEGGTVPVPPAAAHPFLYRAATFNTTSAVVATEFGAESVCSTLATGCTGGNDALGFALDVIRRGEADVMIAGAAEAPITPLVVACFDVIGALSQHNDEPQRASRPFDKDRTGFVLAEGAGLVILEELEHARRRGAHIYCELSGFGSTCNAYHMTDLPAEGDALSRSLTLALADAACTPEQVDYVNAHGSSTRQNSICETYAIKKALGQKAYQTPVSSIKSMIGHALAAANAIEAVACALAFEHHMLPPTINLDEPDPACDLDYIPHVAREWHGNTIASLSSGFGGIHSTIVLQRVGEEENAV</sequence>
<organism evidence="5 6">
    <name type="scientific">Thermosporothrix hazakensis</name>
    <dbReference type="NCBI Taxonomy" id="644383"/>
    <lineage>
        <taxon>Bacteria</taxon>
        <taxon>Bacillati</taxon>
        <taxon>Chloroflexota</taxon>
        <taxon>Ktedonobacteria</taxon>
        <taxon>Ktedonobacterales</taxon>
        <taxon>Thermosporotrichaceae</taxon>
        <taxon>Thermosporothrix</taxon>
    </lineage>
</organism>
<dbReference type="CDD" id="cd00834">
    <property type="entry name" value="KAS_I_II"/>
    <property type="match status" value="1"/>
</dbReference>
<keyword evidence="6" id="KW-1185">Reference proteome</keyword>
<dbReference type="InterPro" id="IPR020841">
    <property type="entry name" value="PKS_Beta-ketoAc_synthase_dom"/>
</dbReference>
<protein>
    <submittedName>
        <fullName evidence="5">Act minimal PKS ketosynthase (KS/KS alpha)/minimal PKS ketosynthase (KS/KS alpha)</fullName>
    </submittedName>
</protein>